<name>A0ABN8MIN0_9CNID</name>
<dbReference type="Gene3D" id="2.60.120.260">
    <property type="entry name" value="Galactose-binding domain-like"/>
    <property type="match status" value="1"/>
</dbReference>
<protein>
    <recommendedName>
        <fullName evidence="1">F5/8 type C domain-containing protein</fullName>
    </recommendedName>
</protein>
<dbReference type="EMBL" id="CALNXI010000516">
    <property type="protein sequence ID" value="CAH3028507.1"/>
    <property type="molecule type" value="Genomic_DNA"/>
</dbReference>
<dbReference type="InterPro" id="IPR000421">
    <property type="entry name" value="FA58C"/>
</dbReference>
<evidence type="ECO:0000313" key="2">
    <source>
        <dbReference type="EMBL" id="CAH3028507.1"/>
    </source>
</evidence>
<dbReference type="PROSITE" id="PS01285">
    <property type="entry name" value="FA58C_1"/>
    <property type="match status" value="1"/>
</dbReference>
<proteinExistence type="predicted"/>
<dbReference type="CDD" id="cd00057">
    <property type="entry name" value="FA58C"/>
    <property type="match status" value="1"/>
</dbReference>
<dbReference type="InterPro" id="IPR008979">
    <property type="entry name" value="Galactose-bd-like_sf"/>
</dbReference>
<dbReference type="PANTHER" id="PTHR24543">
    <property type="entry name" value="MULTICOPPER OXIDASE-RELATED"/>
    <property type="match status" value="1"/>
</dbReference>
<evidence type="ECO:0000259" key="1">
    <source>
        <dbReference type="PROSITE" id="PS50022"/>
    </source>
</evidence>
<comment type="caution">
    <text evidence="2">The sequence shown here is derived from an EMBL/GenBank/DDBJ whole genome shotgun (WGS) entry which is preliminary data.</text>
</comment>
<gene>
    <name evidence="2" type="ORF">PEVE_00034248</name>
</gene>
<accession>A0ABN8MIN0</accession>
<dbReference type="Pfam" id="PF00754">
    <property type="entry name" value="F5_F8_type_C"/>
    <property type="match status" value="1"/>
</dbReference>
<organism evidence="2 3">
    <name type="scientific">Porites evermanni</name>
    <dbReference type="NCBI Taxonomy" id="104178"/>
    <lineage>
        <taxon>Eukaryota</taxon>
        <taxon>Metazoa</taxon>
        <taxon>Cnidaria</taxon>
        <taxon>Anthozoa</taxon>
        <taxon>Hexacorallia</taxon>
        <taxon>Scleractinia</taxon>
        <taxon>Fungiina</taxon>
        <taxon>Poritidae</taxon>
        <taxon>Porites</taxon>
    </lineage>
</organism>
<reference evidence="2 3" key="1">
    <citation type="submission" date="2022-05" db="EMBL/GenBank/DDBJ databases">
        <authorList>
            <consortium name="Genoscope - CEA"/>
            <person name="William W."/>
        </authorList>
    </citation>
    <scope>NUCLEOTIDE SEQUENCE [LARGE SCALE GENOMIC DNA]</scope>
</reference>
<feature type="non-terminal residue" evidence="2">
    <location>
        <position position="1"/>
    </location>
</feature>
<dbReference type="Proteomes" id="UP001159427">
    <property type="component" value="Unassembled WGS sequence"/>
</dbReference>
<evidence type="ECO:0000313" key="3">
    <source>
        <dbReference type="Proteomes" id="UP001159427"/>
    </source>
</evidence>
<dbReference type="SUPFAM" id="SSF49785">
    <property type="entry name" value="Galactose-binding domain-like"/>
    <property type="match status" value="1"/>
</dbReference>
<feature type="domain" description="F5/8 type C" evidence="1">
    <location>
        <begin position="2"/>
        <end position="150"/>
    </location>
</feature>
<dbReference type="SMART" id="SM00231">
    <property type="entry name" value="FA58C"/>
    <property type="match status" value="1"/>
</dbReference>
<keyword evidence="3" id="KW-1185">Reference proteome</keyword>
<dbReference type="PROSITE" id="PS50022">
    <property type="entry name" value="FA58C_3"/>
    <property type="match status" value="1"/>
</dbReference>
<sequence>ECQPVGVANPNRILNNQMTASSYHGSSYYPYYGRLNEKRGAGAWCPKTPWIPRTDYLQVDLGTEHFVCAVATQGSSRYNEWLTSYILLMSKDQVTWGTYKENNTEKVFQGNTDSNTTVKHSLLTAVKARFVRFYYLTYNSWPSLRVEIYV</sequence>
<dbReference type="PANTHER" id="PTHR24543:SF335">
    <property type="entry name" value="EGF-LIKE REPEAT AND DISCOIDIN I-LIKE DOMAIN-CONTAINING PROTEIN 3"/>
    <property type="match status" value="1"/>
</dbReference>